<name>A0ABV6VJN4_9ACTN</name>
<evidence type="ECO:0000313" key="3">
    <source>
        <dbReference type="EMBL" id="MFC1413949.1"/>
    </source>
</evidence>
<organism evidence="3 4">
    <name type="scientific">Streptacidiphilus alkalitolerans</name>
    <dbReference type="NCBI Taxonomy" id="3342712"/>
    <lineage>
        <taxon>Bacteria</taxon>
        <taxon>Bacillati</taxon>
        <taxon>Actinomycetota</taxon>
        <taxon>Actinomycetes</taxon>
        <taxon>Kitasatosporales</taxon>
        <taxon>Streptomycetaceae</taxon>
        <taxon>Streptacidiphilus</taxon>
    </lineage>
</organism>
<protein>
    <submittedName>
        <fullName evidence="3">Discoidin domain-containing protein</fullName>
    </submittedName>
</protein>
<keyword evidence="4" id="KW-1185">Reference proteome</keyword>
<proteinExistence type="predicted"/>
<dbReference type="InterPro" id="IPR000421">
    <property type="entry name" value="FA58C"/>
</dbReference>
<dbReference type="Proteomes" id="UP001592582">
    <property type="component" value="Unassembled WGS sequence"/>
</dbReference>
<comment type="caution">
    <text evidence="3">The sequence shown here is derived from an EMBL/GenBank/DDBJ whole genome shotgun (WGS) entry which is preliminary data.</text>
</comment>
<dbReference type="RefSeq" id="WP_380516932.1">
    <property type="nucleotide sequence ID" value="NZ_JBHEZX010000020.1"/>
</dbReference>
<dbReference type="PROSITE" id="PS50022">
    <property type="entry name" value="FA58C_3"/>
    <property type="match status" value="1"/>
</dbReference>
<evidence type="ECO:0000313" key="4">
    <source>
        <dbReference type="Proteomes" id="UP001592582"/>
    </source>
</evidence>
<dbReference type="Gene3D" id="2.60.120.260">
    <property type="entry name" value="Galactose-binding domain-like"/>
    <property type="match status" value="1"/>
</dbReference>
<evidence type="ECO:0000259" key="2">
    <source>
        <dbReference type="PROSITE" id="PS50022"/>
    </source>
</evidence>
<gene>
    <name evidence="3" type="ORF">ACEZDG_32280</name>
</gene>
<sequence length="132" mass="13364">MLSRTGWTATASSSGAGDAASNAIDGNAATRWSTGAAQVSGQWFQLDLGSAKTFNQLVLDTGAASAGDYPRGYTVQTSSDGSTWGSAIATGAGSGQVTTITFPSTTARYLRVTQTGSSGSWFSVGEANLYTS</sequence>
<evidence type="ECO:0000256" key="1">
    <source>
        <dbReference type="SAM" id="MobiDB-lite"/>
    </source>
</evidence>
<reference evidence="3 4" key="1">
    <citation type="submission" date="2024-09" db="EMBL/GenBank/DDBJ databases">
        <authorList>
            <person name="Lee S.D."/>
        </authorList>
    </citation>
    <scope>NUCLEOTIDE SEQUENCE [LARGE SCALE GENOMIC DNA]</scope>
    <source>
        <strain evidence="3 4">N1-1</strain>
    </source>
</reference>
<dbReference type="EMBL" id="JBHEZX010000020">
    <property type="protein sequence ID" value="MFC1413949.1"/>
    <property type="molecule type" value="Genomic_DNA"/>
</dbReference>
<dbReference type="InterPro" id="IPR008979">
    <property type="entry name" value="Galactose-bd-like_sf"/>
</dbReference>
<accession>A0ABV6VJN4</accession>
<feature type="domain" description="F5/8 type C" evidence="2">
    <location>
        <begin position="1"/>
        <end position="132"/>
    </location>
</feature>
<dbReference type="SUPFAM" id="SSF49785">
    <property type="entry name" value="Galactose-binding domain-like"/>
    <property type="match status" value="1"/>
</dbReference>
<dbReference type="Pfam" id="PF00754">
    <property type="entry name" value="F5_F8_type_C"/>
    <property type="match status" value="1"/>
</dbReference>
<feature type="region of interest" description="Disordered" evidence="1">
    <location>
        <begin position="1"/>
        <end position="22"/>
    </location>
</feature>